<gene>
    <name evidence="4" type="ORF">H9Q16_00525</name>
</gene>
<dbReference type="GO" id="GO:0009366">
    <property type="term" value="C:enterobactin synthetase complex"/>
    <property type="evidence" value="ECO:0007669"/>
    <property type="project" value="InterPro"/>
</dbReference>
<feature type="binding site" evidence="2">
    <location>
        <position position="113"/>
    </location>
    <ligand>
        <name>Mg(2+)</name>
        <dbReference type="ChEBI" id="CHEBI:18420"/>
    </ligand>
</feature>
<comment type="caution">
    <text evidence="4">The sequence shown here is derived from an EMBL/GenBank/DDBJ whole genome shotgun (WGS) entry which is preliminary data.</text>
</comment>
<feature type="binding site" evidence="1">
    <location>
        <position position="56"/>
    </location>
    <ligand>
        <name>CoA</name>
        <dbReference type="ChEBI" id="CHEBI:57287"/>
    </ligand>
</feature>
<sequence length="224" mass="23664">MPDNAQIAQAIRRLFDVPVGVVLTDPRQPQPDLWPGEDAGQGRVTPKRAQEFAAGRAAARAAMTQLGCAPAAIPAAVSRAPVWPAGVHGSISHSATLCLAVVCRRPCLLGVDIEPAQPMESALIPHVLGHDAPVGLNKPGTGLVATYKFSAKEAVFKAVFPQCEQVFGFDVVRIALLAQAGHFQARFQSRIGPYDVGDTLRGRYLEIAGHIVTAVTVDPTLSGH</sequence>
<dbReference type="Gene3D" id="3.90.470.20">
    <property type="entry name" value="4'-phosphopantetheinyl transferase domain"/>
    <property type="match status" value="1"/>
</dbReference>
<feature type="binding site" evidence="1">
    <location>
        <begin position="92"/>
        <end position="93"/>
    </location>
    <ligand>
        <name>CoA</name>
        <dbReference type="ChEBI" id="CHEBI:57287"/>
    </ligand>
</feature>
<dbReference type="InterPro" id="IPR037143">
    <property type="entry name" value="4-PPantetheinyl_Trfase_dom_sf"/>
</dbReference>
<accession>A0A927D346</accession>
<organism evidence="4 5">
    <name type="scientific">Sulfitobacter aestuariivivens</name>
    <dbReference type="NCBI Taxonomy" id="2766981"/>
    <lineage>
        <taxon>Bacteria</taxon>
        <taxon>Pseudomonadati</taxon>
        <taxon>Pseudomonadota</taxon>
        <taxon>Alphaproteobacteria</taxon>
        <taxon>Rhodobacterales</taxon>
        <taxon>Roseobacteraceae</taxon>
        <taxon>Sulfitobacter</taxon>
    </lineage>
</organism>
<name>A0A927D346_9RHOB</name>
<dbReference type="GO" id="GO:0005886">
    <property type="term" value="C:plasma membrane"/>
    <property type="evidence" value="ECO:0007669"/>
    <property type="project" value="TreeGrafter"/>
</dbReference>
<dbReference type="PRINTS" id="PR01399">
    <property type="entry name" value="ENTSNTHTASED"/>
</dbReference>
<feature type="binding site" evidence="1">
    <location>
        <position position="48"/>
    </location>
    <ligand>
        <name>CoA</name>
        <dbReference type="ChEBI" id="CHEBI:57287"/>
    </ligand>
</feature>
<evidence type="ECO:0000256" key="2">
    <source>
        <dbReference type="PIRSR" id="PIRSR603542-2"/>
    </source>
</evidence>
<dbReference type="GO" id="GO:0009239">
    <property type="term" value="P:enterobactin biosynthetic process"/>
    <property type="evidence" value="ECO:0007669"/>
    <property type="project" value="UniProtKB-KW"/>
</dbReference>
<dbReference type="PANTHER" id="PTHR38096">
    <property type="entry name" value="ENTEROBACTIN SYNTHASE COMPONENT D"/>
    <property type="match status" value="1"/>
</dbReference>
<protein>
    <submittedName>
        <fullName evidence="4">Phosphopantetheinyl transferase</fullName>
    </submittedName>
</protein>
<dbReference type="RefSeq" id="WP_191073440.1">
    <property type="nucleotide sequence ID" value="NZ_JACTAG010000001.1"/>
</dbReference>
<dbReference type="InterPro" id="IPR041354">
    <property type="entry name" value="4PPT_N"/>
</dbReference>
<evidence type="ECO:0000256" key="1">
    <source>
        <dbReference type="PIRSR" id="PIRSR603542-1"/>
    </source>
</evidence>
<dbReference type="PANTHER" id="PTHR38096:SF1">
    <property type="entry name" value="ENTEROBACTIN SYNTHASE COMPONENT D"/>
    <property type="match status" value="1"/>
</dbReference>
<feature type="binding site" evidence="1">
    <location>
        <position position="112"/>
    </location>
    <ligand>
        <name>CoA</name>
        <dbReference type="ChEBI" id="CHEBI:57287"/>
    </ligand>
</feature>
<dbReference type="EMBL" id="JACTAG010000001">
    <property type="protein sequence ID" value="MBD3662397.1"/>
    <property type="molecule type" value="Genomic_DNA"/>
</dbReference>
<dbReference type="AlphaFoldDB" id="A0A927D346"/>
<dbReference type="Proteomes" id="UP000635142">
    <property type="component" value="Unassembled WGS sequence"/>
</dbReference>
<feature type="binding site" evidence="1">
    <location>
        <position position="157"/>
    </location>
    <ligand>
        <name>CoA</name>
        <dbReference type="ChEBI" id="CHEBI:57287"/>
    </ligand>
</feature>
<feature type="binding site" evidence="1">
    <location>
        <position position="153"/>
    </location>
    <ligand>
        <name>CoA</name>
        <dbReference type="ChEBI" id="CHEBI:57287"/>
    </ligand>
</feature>
<reference evidence="4" key="1">
    <citation type="submission" date="2020-08" db="EMBL/GenBank/DDBJ databases">
        <title>Sulfitobacter aestuariivivens sp. nov., isolated from a tidal flat.</title>
        <authorList>
            <person name="Park S."/>
            <person name="Yoon J.-H."/>
        </authorList>
    </citation>
    <scope>NUCLEOTIDE SEQUENCE</scope>
    <source>
        <strain evidence="4">TSTF-M16</strain>
    </source>
</reference>
<comment type="cofactor">
    <cofactor evidence="2">
        <name>Mg(2+)</name>
        <dbReference type="ChEBI" id="CHEBI:18420"/>
    </cofactor>
</comment>
<keyword evidence="2" id="KW-0479">Metal-binding</keyword>
<keyword evidence="4" id="KW-0808">Transferase</keyword>
<feature type="binding site" evidence="2">
    <location>
        <position position="114"/>
    </location>
    <ligand>
        <name>Mg(2+)</name>
        <dbReference type="ChEBI" id="CHEBI:18420"/>
    </ligand>
</feature>
<dbReference type="GO" id="GO:0008897">
    <property type="term" value="F:holo-[acyl-carrier-protein] synthase activity"/>
    <property type="evidence" value="ECO:0007669"/>
    <property type="project" value="InterPro"/>
</dbReference>
<feature type="domain" description="4'-phosphopantetheinyl transferase N-terminal" evidence="3">
    <location>
        <begin position="45"/>
        <end position="102"/>
    </location>
</feature>
<keyword evidence="2" id="KW-0460">Magnesium</keyword>
<dbReference type="Pfam" id="PF17837">
    <property type="entry name" value="4PPT_N"/>
    <property type="match status" value="1"/>
</dbReference>
<dbReference type="InterPro" id="IPR003542">
    <property type="entry name" value="Enbac_synth_compD-like"/>
</dbReference>
<proteinExistence type="predicted"/>
<dbReference type="SUPFAM" id="SSF56214">
    <property type="entry name" value="4'-phosphopantetheinyl transferase"/>
    <property type="match status" value="1"/>
</dbReference>
<keyword evidence="5" id="KW-1185">Reference proteome</keyword>
<evidence type="ECO:0000259" key="3">
    <source>
        <dbReference type="Pfam" id="PF17837"/>
    </source>
</evidence>
<evidence type="ECO:0000313" key="5">
    <source>
        <dbReference type="Proteomes" id="UP000635142"/>
    </source>
</evidence>
<feature type="binding site" evidence="2">
    <location>
        <position position="112"/>
    </location>
    <ligand>
        <name>Mg(2+)</name>
        <dbReference type="ChEBI" id="CHEBI:18420"/>
    </ligand>
</feature>
<evidence type="ECO:0000313" key="4">
    <source>
        <dbReference type="EMBL" id="MBD3662397.1"/>
    </source>
</evidence>
<dbReference type="GO" id="GO:0000287">
    <property type="term" value="F:magnesium ion binding"/>
    <property type="evidence" value="ECO:0007669"/>
    <property type="project" value="InterPro"/>
</dbReference>